<sequence length="307" mass="31307">MRRSPVLLLALPAAVLITAGWLLWQDPAPAPAAAPAAAAPPPSTPRLPLGAGAPTGASAAAALPAPEGCAPSTLPAHEQALGWQRALAVLASGSGADVVLGLLLQPPPAEDAPAQAQWSAQVRDAALRSQDALALRWATAACLGAACRRELLQARLRLEPGNAVHWAAWLEEAPDDADAAWQGLAAAGHWREQPRAWLTRLGAALPAAWTPAQREAVLRSLPAPAWAESPAPSVMLANACGHYGAGHPVGVACAHVVTLMLTRSDAPQAWQQGAALARQLGRADIPPPPAAPAAAAMPACTASQSSR</sequence>
<keyword evidence="2" id="KW-1185">Reference proteome</keyword>
<dbReference type="EMBL" id="JAPPUY010000002">
    <property type="protein sequence ID" value="MCY4745330.1"/>
    <property type="molecule type" value="Genomic_DNA"/>
</dbReference>
<name>A0ACC6CA99_9BURK</name>
<reference evidence="1" key="1">
    <citation type="submission" date="2022-08" db="EMBL/GenBank/DDBJ databases">
        <title>Genome sequencing of Pelomonas sp. UHG3.</title>
        <authorList>
            <person name="So Y."/>
        </authorList>
    </citation>
    <scope>NUCLEOTIDE SEQUENCE</scope>
    <source>
        <strain evidence="1">UHG3</strain>
    </source>
</reference>
<evidence type="ECO:0000313" key="2">
    <source>
        <dbReference type="Proteomes" id="UP001076464"/>
    </source>
</evidence>
<dbReference type="Proteomes" id="UP001076464">
    <property type="component" value="Unassembled WGS sequence"/>
</dbReference>
<comment type="caution">
    <text evidence="1">The sequence shown here is derived from an EMBL/GenBank/DDBJ whole genome shotgun (WGS) entry which is preliminary data.</text>
</comment>
<evidence type="ECO:0000313" key="1">
    <source>
        <dbReference type="EMBL" id="MCY4745330.1"/>
    </source>
</evidence>
<accession>A0ACC6CA99</accession>
<protein>
    <submittedName>
        <fullName evidence="1">Uncharacterized protein</fullName>
    </submittedName>
</protein>
<proteinExistence type="predicted"/>
<organism evidence="1 2">
    <name type="scientific">Roseateles hydrophilus</name>
    <dbReference type="NCBI Taxonomy" id="2975054"/>
    <lineage>
        <taxon>Bacteria</taxon>
        <taxon>Pseudomonadati</taxon>
        <taxon>Pseudomonadota</taxon>
        <taxon>Betaproteobacteria</taxon>
        <taxon>Burkholderiales</taxon>
        <taxon>Sphaerotilaceae</taxon>
        <taxon>Roseateles</taxon>
    </lineage>
</organism>
<gene>
    <name evidence="1" type="ORF">NYO99_10130</name>
</gene>